<proteinExistence type="predicted"/>
<protein>
    <submittedName>
        <fullName evidence="2">Uncharacterized protein</fullName>
    </submittedName>
</protein>
<evidence type="ECO:0000313" key="2">
    <source>
        <dbReference type="EMBL" id="VVT58176.1"/>
    </source>
</evidence>
<dbReference type="Proteomes" id="UP000398389">
    <property type="component" value="Unassembled WGS sequence"/>
</dbReference>
<evidence type="ECO:0000313" key="3">
    <source>
        <dbReference type="Proteomes" id="UP000398389"/>
    </source>
</evidence>
<feature type="compositionally biased region" description="Basic residues" evidence="1">
    <location>
        <begin position="135"/>
        <end position="146"/>
    </location>
</feature>
<reference evidence="2 3" key="1">
    <citation type="submission" date="2019-09" db="EMBL/GenBank/DDBJ databases">
        <authorList>
            <person name="Brejova B."/>
        </authorList>
    </citation>
    <scope>NUCLEOTIDE SEQUENCE [LARGE SCALE GENOMIC DNA]</scope>
</reference>
<feature type="compositionally biased region" description="Basic and acidic residues" evidence="1">
    <location>
        <begin position="16"/>
        <end position="45"/>
    </location>
</feature>
<keyword evidence="3" id="KW-1185">Reference proteome</keyword>
<feature type="compositionally biased region" description="Basic and acidic residues" evidence="1">
    <location>
        <begin position="147"/>
        <end position="164"/>
    </location>
</feature>
<dbReference type="EMBL" id="CABVLU010000005">
    <property type="protein sequence ID" value="VVT58176.1"/>
    <property type="molecule type" value="Genomic_DNA"/>
</dbReference>
<accession>A0A5E8CAA1</accession>
<feature type="region of interest" description="Disordered" evidence="1">
    <location>
        <begin position="1"/>
        <end position="50"/>
    </location>
</feature>
<dbReference type="GeneID" id="43584889"/>
<gene>
    <name evidence="2" type="ORF">SAPINGB_P006075</name>
</gene>
<name>A0A5E8CAA1_9ASCO</name>
<feature type="compositionally biased region" description="Polar residues" evidence="1">
    <location>
        <begin position="120"/>
        <end position="134"/>
    </location>
</feature>
<dbReference type="AlphaFoldDB" id="A0A5E8CAA1"/>
<evidence type="ECO:0000256" key="1">
    <source>
        <dbReference type="SAM" id="MobiDB-lite"/>
    </source>
</evidence>
<feature type="region of interest" description="Disordered" evidence="1">
    <location>
        <begin position="79"/>
        <end position="164"/>
    </location>
</feature>
<sequence>MSQSSFPAPPLPEEGVPERPPDIIVPDRKRTSDPDQLQKDTKDTGETPQTLAQRLAKDEYFQNLSKAEKVKYYKEQLAKEQEEQESKEDAIQRANAAVLQQSLEQRQTTKQQLKRKPGSIGSTGSNDGISNTAHKISKKQVQKYKKAQKERSEKKMRDWLLNDG</sequence>
<organism evidence="2 3">
    <name type="scientific">Magnusiomyces paraingens</name>
    <dbReference type="NCBI Taxonomy" id="2606893"/>
    <lineage>
        <taxon>Eukaryota</taxon>
        <taxon>Fungi</taxon>
        <taxon>Dikarya</taxon>
        <taxon>Ascomycota</taxon>
        <taxon>Saccharomycotina</taxon>
        <taxon>Dipodascomycetes</taxon>
        <taxon>Dipodascales</taxon>
        <taxon>Dipodascaceae</taxon>
        <taxon>Magnusiomyces</taxon>
    </lineage>
</organism>
<dbReference type="RefSeq" id="XP_031856680.1">
    <property type="nucleotide sequence ID" value="XM_032000789.1"/>
</dbReference>